<dbReference type="SUPFAM" id="SSF46785">
    <property type="entry name" value="Winged helix' DNA-binding domain"/>
    <property type="match status" value="1"/>
</dbReference>
<keyword evidence="2" id="KW-0805">Transcription regulation</keyword>
<dbReference type="Pfam" id="PF00126">
    <property type="entry name" value="HTH_1"/>
    <property type="match status" value="1"/>
</dbReference>
<dbReference type="FunFam" id="1.10.10.10:FF:000001">
    <property type="entry name" value="LysR family transcriptional regulator"/>
    <property type="match status" value="1"/>
</dbReference>
<dbReference type="PANTHER" id="PTHR30126:SF40">
    <property type="entry name" value="HTH-TYPE TRANSCRIPTIONAL REGULATOR GLTR"/>
    <property type="match status" value="1"/>
</dbReference>
<dbReference type="InterPro" id="IPR036390">
    <property type="entry name" value="WH_DNA-bd_sf"/>
</dbReference>
<sequence length="292" mass="33227">MTLRHLHIFVSVYEHKSITKAANTLHIAQPSVSLAIKELGEYYGVQLFDRIGRGITPTEAAKHLYGYAIHIVSLFNEMEQHIKNWDNIGTLRIGASITIGTHILPELIKEYQKHNPDLRLEVIVNKSSAIEQHILDNKIDIGLIENQSEHPDIILRPFMEDKLCAIVPPDSSLASKTSITLEELALHPFLMREKGSAGREILDAYFSLKDIHIHPLWESSSTQAIVQGVAMGLGVSVLPEMMIKKDILEHRVSYLSFPKPLKRNLNLILHRNKHLTKNMKSFIEYCMLYSEK</sequence>
<comment type="similarity">
    <text evidence="1">Belongs to the LysR transcriptional regulatory family.</text>
</comment>
<dbReference type="PRINTS" id="PR00039">
    <property type="entry name" value="HTHLYSR"/>
</dbReference>
<proteinExistence type="inferred from homology"/>
<dbReference type="GO" id="GO:0003700">
    <property type="term" value="F:DNA-binding transcription factor activity"/>
    <property type="evidence" value="ECO:0007669"/>
    <property type="project" value="InterPro"/>
</dbReference>
<dbReference type="InterPro" id="IPR036388">
    <property type="entry name" value="WH-like_DNA-bd_sf"/>
</dbReference>
<dbReference type="GO" id="GO:0000976">
    <property type="term" value="F:transcription cis-regulatory region binding"/>
    <property type="evidence" value="ECO:0007669"/>
    <property type="project" value="TreeGrafter"/>
</dbReference>
<dbReference type="CDD" id="cd08420">
    <property type="entry name" value="PBP2_CysL_like"/>
    <property type="match status" value="1"/>
</dbReference>
<dbReference type="PROSITE" id="PS50931">
    <property type="entry name" value="HTH_LYSR"/>
    <property type="match status" value="1"/>
</dbReference>
<accession>A0A173V9R6</accession>
<dbReference type="InterPro" id="IPR000847">
    <property type="entry name" value="LysR_HTH_N"/>
</dbReference>
<feature type="domain" description="HTH lysR-type" evidence="5">
    <location>
        <begin position="1"/>
        <end position="58"/>
    </location>
</feature>
<dbReference type="Pfam" id="PF03466">
    <property type="entry name" value="LysR_substrate"/>
    <property type="match status" value="1"/>
</dbReference>
<keyword evidence="3" id="KW-0238">DNA-binding</keyword>
<dbReference type="SUPFAM" id="SSF53850">
    <property type="entry name" value="Periplasmic binding protein-like II"/>
    <property type="match status" value="1"/>
</dbReference>
<gene>
    <name evidence="6" type="primary">cysL_3</name>
    <name evidence="6" type="ORF">ERS852573_02751</name>
    <name evidence="7" type="ORF">GT576_00240</name>
</gene>
<name>A0A173V9R6_9FIRM</name>
<evidence type="ECO:0000256" key="3">
    <source>
        <dbReference type="ARBA" id="ARBA00023125"/>
    </source>
</evidence>
<dbReference type="InterPro" id="IPR005119">
    <property type="entry name" value="LysR_subst-bd"/>
</dbReference>
<organism evidence="6 8">
    <name type="scientific">Dorea longicatena</name>
    <dbReference type="NCBI Taxonomy" id="88431"/>
    <lineage>
        <taxon>Bacteria</taxon>
        <taxon>Bacillati</taxon>
        <taxon>Bacillota</taxon>
        <taxon>Clostridia</taxon>
        <taxon>Lachnospirales</taxon>
        <taxon>Lachnospiraceae</taxon>
        <taxon>Dorea</taxon>
    </lineage>
</organism>
<keyword evidence="4" id="KW-0804">Transcription</keyword>
<evidence type="ECO:0000256" key="2">
    <source>
        <dbReference type="ARBA" id="ARBA00023015"/>
    </source>
</evidence>
<reference evidence="6 8" key="1">
    <citation type="submission" date="2015-09" db="EMBL/GenBank/DDBJ databases">
        <authorList>
            <consortium name="Pathogen Informatics"/>
        </authorList>
    </citation>
    <scope>NUCLEOTIDE SEQUENCE [LARGE SCALE GENOMIC DNA]</scope>
    <source>
        <strain evidence="6 8">2789STDY5834961</strain>
    </source>
</reference>
<dbReference type="Gene3D" id="3.40.190.290">
    <property type="match status" value="1"/>
</dbReference>
<dbReference type="Proteomes" id="UP000095597">
    <property type="component" value="Unassembled WGS sequence"/>
</dbReference>
<dbReference type="Proteomes" id="UP000449249">
    <property type="component" value="Unassembled WGS sequence"/>
</dbReference>
<evidence type="ECO:0000259" key="5">
    <source>
        <dbReference type="PROSITE" id="PS50931"/>
    </source>
</evidence>
<dbReference type="RefSeq" id="WP_028087949.1">
    <property type="nucleotide sequence ID" value="NZ_CAXSPU010000015.1"/>
</dbReference>
<evidence type="ECO:0000313" key="6">
    <source>
        <dbReference type="EMBL" id="CUN23861.1"/>
    </source>
</evidence>
<dbReference type="EMBL" id="WWSH01000001">
    <property type="protein sequence ID" value="MZK08811.1"/>
    <property type="molecule type" value="Genomic_DNA"/>
</dbReference>
<evidence type="ECO:0000313" key="9">
    <source>
        <dbReference type="Proteomes" id="UP000449249"/>
    </source>
</evidence>
<evidence type="ECO:0000313" key="8">
    <source>
        <dbReference type="Proteomes" id="UP000095597"/>
    </source>
</evidence>
<evidence type="ECO:0000313" key="7">
    <source>
        <dbReference type="EMBL" id="MZK08811.1"/>
    </source>
</evidence>
<dbReference type="AlphaFoldDB" id="A0A173V9R6"/>
<evidence type="ECO:0000256" key="1">
    <source>
        <dbReference type="ARBA" id="ARBA00009437"/>
    </source>
</evidence>
<dbReference type="PANTHER" id="PTHR30126">
    <property type="entry name" value="HTH-TYPE TRANSCRIPTIONAL REGULATOR"/>
    <property type="match status" value="1"/>
</dbReference>
<dbReference type="EMBL" id="CYXO01000022">
    <property type="protein sequence ID" value="CUN23861.1"/>
    <property type="molecule type" value="Genomic_DNA"/>
</dbReference>
<reference evidence="7 9" key="2">
    <citation type="journal article" date="2019" name="Nat. Med.">
        <title>A library of human gut bacterial isolates paired with longitudinal multiomics data enables mechanistic microbiome research.</title>
        <authorList>
            <person name="Poyet M."/>
            <person name="Groussin M."/>
            <person name="Gibbons S.M."/>
            <person name="Avila-Pacheco J."/>
            <person name="Jiang X."/>
            <person name="Kearney S.M."/>
            <person name="Perrotta A.R."/>
            <person name="Berdy B."/>
            <person name="Zhao S."/>
            <person name="Lieberman T.D."/>
            <person name="Swanson P.K."/>
            <person name="Smith M."/>
            <person name="Roesemann S."/>
            <person name="Alexander J.E."/>
            <person name="Rich S.A."/>
            <person name="Livny J."/>
            <person name="Vlamakis H."/>
            <person name="Clish C."/>
            <person name="Bullock K."/>
            <person name="Deik A."/>
            <person name="Scott J."/>
            <person name="Pierce K.A."/>
            <person name="Xavier R.J."/>
            <person name="Alm E.J."/>
        </authorList>
    </citation>
    <scope>NUCLEOTIDE SEQUENCE [LARGE SCALE GENOMIC DNA]</scope>
    <source>
        <strain evidence="7 9">BIOML-A1</strain>
    </source>
</reference>
<protein>
    <submittedName>
        <fullName evidence="6">CysJI operon transcriptional activator</fullName>
    </submittedName>
    <submittedName>
        <fullName evidence="7">LysR family transcriptional regulator</fullName>
    </submittedName>
</protein>
<dbReference type="Gene3D" id="1.10.10.10">
    <property type="entry name" value="Winged helix-like DNA-binding domain superfamily/Winged helix DNA-binding domain"/>
    <property type="match status" value="1"/>
</dbReference>
<dbReference type="OrthoDB" id="9785745at2"/>
<evidence type="ECO:0000256" key="4">
    <source>
        <dbReference type="ARBA" id="ARBA00023163"/>
    </source>
</evidence>